<organism evidence="3 4">
    <name type="scientific">Monilinia vaccinii-corymbosi</name>
    <dbReference type="NCBI Taxonomy" id="61207"/>
    <lineage>
        <taxon>Eukaryota</taxon>
        <taxon>Fungi</taxon>
        <taxon>Dikarya</taxon>
        <taxon>Ascomycota</taxon>
        <taxon>Pezizomycotina</taxon>
        <taxon>Leotiomycetes</taxon>
        <taxon>Helotiales</taxon>
        <taxon>Sclerotiniaceae</taxon>
        <taxon>Monilinia</taxon>
    </lineage>
</organism>
<dbReference type="OrthoDB" id="3946700at2759"/>
<evidence type="ECO:0000313" key="4">
    <source>
        <dbReference type="Proteomes" id="UP000672032"/>
    </source>
</evidence>
<dbReference type="Proteomes" id="UP000672032">
    <property type="component" value="Chromosome 3"/>
</dbReference>
<feature type="compositionally biased region" description="Basic and acidic residues" evidence="2">
    <location>
        <begin position="297"/>
        <end position="316"/>
    </location>
</feature>
<evidence type="ECO:0000256" key="1">
    <source>
        <dbReference type="SAM" id="Coils"/>
    </source>
</evidence>
<feature type="region of interest" description="Disordered" evidence="2">
    <location>
        <begin position="149"/>
        <end position="189"/>
    </location>
</feature>
<evidence type="ECO:0000256" key="2">
    <source>
        <dbReference type="SAM" id="MobiDB-lite"/>
    </source>
</evidence>
<dbReference type="AlphaFoldDB" id="A0A8A3PDH0"/>
<keyword evidence="4" id="KW-1185">Reference proteome</keyword>
<name>A0A8A3PDH0_9HELO</name>
<feature type="compositionally biased region" description="Basic and acidic residues" evidence="2">
    <location>
        <begin position="150"/>
        <end position="160"/>
    </location>
</feature>
<proteinExistence type="predicted"/>
<dbReference type="EMBL" id="CP063407">
    <property type="protein sequence ID" value="QSZ33158.1"/>
    <property type="molecule type" value="Genomic_DNA"/>
</dbReference>
<keyword evidence="1" id="KW-0175">Coiled coil</keyword>
<protein>
    <submittedName>
        <fullName evidence="3">Uncharacterized protein</fullName>
    </submittedName>
</protein>
<feature type="compositionally biased region" description="Low complexity" evidence="2">
    <location>
        <begin position="471"/>
        <end position="483"/>
    </location>
</feature>
<feature type="compositionally biased region" description="Polar residues" evidence="2">
    <location>
        <begin position="167"/>
        <end position="186"/>
    </location>
</feature>
<gene>
    <name evidence="3" type="ORF">DSL72_002744</name>
</gene>
<feature type="region of interest" description="Disordered" evidence="2">
    <location>
        <begin position="439"/>
        <end position="539"/>
    </location>
</feature>
<evidence type="ECO:0000313" key="3">
    <source>
        <dbReference type="EMBL" id="QSZ33158.1"/>
    </source>
</evidence>
<reference evidence="3" key="1">
    <citation type="submission" date="2020-10" db="EMBL/GenBank/DDBJ databases">
        <title>Genome Sequence of Monilinia vaccinii-corymbosi Sheds Light on Mummy Berry Disease Infection of Blueberry and Mating Type.</title>
        <authorList>
            <person name="Yow A.G."/>
            <person name="Zhang Y."/>
            <person name="Bansal K."/>
            <person name="Eacker S.M."/>
            <person name="Sullivan S."/>
            <person name="Liachko I."/>
            <person name="Cubeta M.A."/>
            <person name="Rollins J.A."/>
            <person name="Ashrafi H."/>
        </authorList>
    </citation>
    <scope>NUCLEOTIDE SEQUENCE</scope>
    <source>
        <strain evidence="3">RL-1</strain>
    </source>
</reference>
<feature type="region of interest" description="Disordered" evidence="2">
    <location>
        <begin position="94"/>
        <end position="130"/>
    </location>
</feature>
<accession>A0A8A3PDH0</accession>
<feature type="region of interest" description="Disordered" evidence="2">
    <location>
        <begin position="1"/>
        <end position="28"/>
    </location>
</feature>
<sequence>MGLPIFFEPSKPNPTPERAEKPASDTRSGIRRLYVPVNDFRTVQNARRRRALLGLEHLEGNHDNFLHSQDLNPIATLTSHFGVTGTEMRRNHMPRAARSSRAPTIPRHERQSAGSMEADGPSMPAVPESRDYVTPVSFGVPQRTFLLLDSTHEGRRDSRRMARRRQYSTPPHTETDINSIPGTRTSEVPAEREINERNMDYSSPSNPILFNRFTALMERDDGMTRYLSTQDHSIVRQLRRLVRERDDAELVQEEMIRVRDLAQERQRQLDDDIREERRVERRLEERRRLEEIRERAQARIPAHEPEREQELDDPLHAPESLSGSLALYVNTIVEQAGRALFEPVEGGREEAARQVGEVQQDSATHFHTMMYQARRRVEQVERERERVQDEVERAREQVERARERVERLREQRDEVERAQEGRLAHFDGRGFVNQIEQSSVDGLGDRERSLSPGAEGSWNAILITPDPQPPSASSSFASTAASRSQRDSANTPAGSSPGAVASFRTRFYEPPTDSNGNITYRESGVPNNGDCDTIEPPGDPYSLMDLYRMNQSRRRERGALAGFPLQFEQ</sequence>
<feature type="region of interest" description="Disordered" evidence="2">
    <location>
        <begin position="297"/>
        <end position="317"/>
    </location>
</feature>
<feature type="coiled-coil region" evidence="1">
    <location>
        <begin position="370"/>
        <end position="418"/>
    </location>
</feature>